<accession>A0ACA9TV95</accession>
<name>A0ACA9TV95_BIOOC</name>
<comment type="caution">
    <text evidence="1">The sequence shown here is derived from an EMBL/GenBank/DDBJ whole genome shotgun (WGS) entry which is preliminary data.</text>
</comment>
<keyword evidence="2" id="KW-1185">Reference proteome</keyword>
<reference evidence="1" key="1">
    <citation type="submission" date="2020-04" db="EMBL/GenBank/DDBJ databases">
        <authorList>
            <person name="Broberg M."/>
        </authorList>
    </citation>
    <scope>NUCLEOTIDE SEQUENCE</scope>
</reference>
<protein>
    <submittedName>
        <fullName evidence="1">Uncharacterized protein</fullName>
    </submittedName>
</protein>
<sequence>MSDSSELGSIIHELSNAFAVDFSQPHSPMSGASHYVWLIDHPTNGETWSIRIAKNEFAASLSDRGTAILRYLKEKRPMLQVPRLLCQSKQYSVFQYLGGEPIDYWDSNKLSDQRRRGLLDGLAVFLFEMWTCPVPRGAWRFSAWNVLMDDEGISGLFVLSRASVLRHDVDRVIDWDTAQFVPMPAAIHHPLFIADIPGWQNAVQENMTFEKDRKYLQNSIAKIAGKSNHPDAGSISRLLSNCFERQFFDLSLRSKLTNEHYIETRIKGSMVEKVALQKQLGAFLAIYTGLRTNPTILALQERMRRVEGVNVSIMEEQNLTSVA</sequence>
<dbReference type="EMBL" id="CADEHS020000008">
    <property type="protein sequence ID" value="CAG9944875.1"/>
    <property type="molecule type" value="Genomic_DNA"/>
</dbReference>
<evidence type="ECO:0000313" key="1">
    <source>
        <dbReference type="EMBL" id="CAG9944875.1"/>
    </source>
</evidence>
<reference evidence="1" key="2">
    <citation type="submission" date="2021-10" db="EMBL/GenBank/DDBJ databases">
        <authorList>
            <person name="Piombo E."/>
        </authorList>
    </citation>
    <scope>NUCLEOTIDE SEQUENCE</scope>
</reference>
<dbReference type="Proteomes" id="UP000836387">
    <property type="component" value="Unassembled WGS sequence"/>
</dbReference>
<gene>
    <name evidence="1" type="ORF">CRV2_00010968</name>
</gene>
<evidence type="ECO:0000313" key="2">
    <source>
        <dbReference type="Proteomes" id="UP000836387"/>
    </source>
</evidence>
<organism evidence="1 2">
    <name type="scientific">Clonostachys rosea f. rosea IK726</name>
    <dbReference type="NCBI Taxonomy" id="1349383"/>
    <lineage>
        <taxon>Eukaryota</taxon>
        <taxon>Fungi</taxon>
        <taxon>Dikarya</taxon>
        <taxon>Ascomycota</taxon>
        <taxon>Pezizomycotina</taxon>
        <taxon>Sordariomycetes</taxon>
        <taxon>Hypocreomycetidae</taxon>
        <taxon>Hypocreales</taxon>
        <taxon>Bionectriaceae</taxon>
        <taxon>Clonostachys</taxon>
    </lineage>
</organism>
<proteinExistence type="predicted"/>